<dbReference type="AlphaFoldDB" id="A0A7J6EA81"/>
<evidence type="ECO:0000313" key="8">
    <source>
        <dbReference type="EMBL" id="KAF4367294.1"/>
    </source>
</evidence>
<comment type="caution">
    <text evidence="7">The sequence shown here is derived from an EMBL/GenBank/DDBJ whole genome shotgun (WGS) entry which is preliminary data.</text>
</comment>
<dbReference type="Proteomes" id="UP000525078">
    <property type="component" value="Unassembled WGS sequence"/>
</dbReference>
<evidence type="ECO:0000256" key="3">
    <source>
        <dbReference type="ARBA" id="ARBA00022471"/>
    </source>
</evidence>
<dbReference type="GO" id="GO:0005576">
    <property type="term" value="C:extracellular region"/>
    <property type="evidence" value="ECO:0007669"/>
    <property type="project" value="UniProtKB-SubCell"/>
</dbReference>
<evidence type="ECO:0000313" key="7">
    <source>
        <dbReference type="EMBL" id="KAF4355337.1"/>
    </source>
</evidence>
<evidence type="ECO:0000313" key="9">
    <source>
        <dbReference type="Proteomes" id="UP000525078"/>
    </source>
</evidence>
<dbReference type="EMBL" id="JAATIQ010000247">
    <property type="protein sequence ID" value="KAF4367294.1"/>
    <property type="molecule type" value="Genomic_DNA"/>
</dbReference>
<dbReference type="Pfam" id="PF05938">
    <property type="entry name" value="Self-incomp_S1"/>
    <property type="match status" value="1"/>
</dbReference>
<keyword evidence="5 6" id="KW-0732">Signal</keyword>
<comment type="subcellular location">
    <subcellularLocation>
        <location evidence="1 6">Secreted</location>
    </subcellularLocation>
</comment>
<gene>
    <name evidence="7" type="ORF">F8388_026607</name>
    <name evidence="8" type="ORF">G4B88_026801</name>
</gene>
<dbReference type="EMBL" id="JAATIP010000267">
    <property type="protein sequence ID" value="KAF4355337.1"/>
    <property type="molecule type" value="Genomic_DNA"/>
</dbReference>
<proteinExistence type="inferred from homology"/>
<protein>
    <recommendedName>
        <fullName evidence="6">S-protein homolog</fullName>
    </recommendedName>
</protein>
<keyword evidence="3 6" id="KW-0713">Self-incompatibility</keyword>
<evidence type="ECO:0000256" key="1">
    <source>
        <dbReference type="ARBA" id="ARBA00004613"/>
    </source>
</evidence>
<organism evidence="7 9">
    <name type="scientific">Cannabis sativa</name>
    <name type="common">Hemp</name>
    <name type="synonym">Marijuana</name>
    <dbReference type="NCBI Taxonomy" id="3483"/>
    <lineage>
        <taxon>Eukaryota</taxon>
        <taxon>Viridiplantae</taxon>
        <taxon>Streptophyta</taxon>
        <taxon>Embryophyta</taxon>
        <taxon>Tracheophyta</taxon>
        <taxon>Spermatophyta</taxon>
        <taxon>Magnoliopsida</taxon>
        <taxon>eudicotyledons</taxon>
        <taxon>Gunneridae</taxon>
        <taxon>Pentapetalae</taxon>
        <taxon>rosids</taxon>
        <taxon>fabids</taxon>
        <taxon>Rosales</taxon>
        <taxon>Cannabaceae</taxon>
        <taxon>Cannabis</taxon>
    </lineage>
</organism>
<dbReference type="Proteomes" id="UP000583929">
    <property type="component" value="Unassembled WGS sequence"/>
</dbReference>
<evidence type="ECO:0000256" key="4">
    <source>
        <dbReference type="ARBA" id="ARBA00022525"/>
    </source>
</evidence>
<evidence type="ECO:0000256" key="6">
    <source>
        <dbReference type="RuleBase" id="RU367044"/>
    </source>
</evidence>
<keyword evidence="10" id="KW-1185">Reference proteome</keyword>
<feature type="signal peptide" evidence="6">
    <location>
        <begin position="1"/>
        <end position="22"/>
    </location>
</feature>
<sequence length="139" mass="15988">MGIIIDPLLLFVIIIFFSSSLSHKSLLCEANGGPAVDIVVRNGLNTDLTVHCKSKDDDIGIRLLHNNDSFLFSFLPNFWGTTLFFCSFQWDKEFHRFDIFKSSMEVIFDINLWIVHPNGPCLHDGYAPQKKSYCYPWKP</sequence>
<accession>A0A7J6EA81</accession>
<evidence type="ECO:0000256" key="5">
    <source>
        <dbReference type="ARBA" id="ARBA00022729"/>
    </source>
</evidence>
<feature type="chain" id="PRO_5033947426" description="S-protein homolog" evidence="6">
    <location>
        <begin position="23"/>
        <end position="139"/>
    </location>
</feature>
<dbReference type="PANTHER" id="PTHR31232:SF149">
    <property type="entry name" value="S-PROTEIN HOMOLOG"/>
    <property type="match status" value="1"/>
</dbReference>
<dbReference type="PANTHER" id="PTHR31232">
    <property type="match status" value="1"/>
</dbReference>
<reference evidence="9 10" key="1">
    <citation type="journal article" date="2020" name="bioRxiv">
        <title>Sequence and annotation of 42 cannabis genomes reveals extensive copy number variation in cannabinoid synthesis and pathogen resistance genes.</title>
        <authorList>
            <person name="Mckernan K.J."/>
            <person name="Helbert Y."/>
            <person name="Kane L.T."/>
            <person name="Ebling H."/>
            <person name="Zhang L."/>
            <person name="Liu B."/>
            <person name="Eaton Z."/>
            <person name="Mclaughlin S."/>
            <person name="Kingan S."/>
            <person name="Baybayan P."/>
            <person name="Concepcion G."/>
            <person name="Jordan M."/>
            <person name="Riva A."/>
            <person name="Barbazuk W."/>
            <person name="Harkins T."/>
        </authorList>
    </citation>
    <scope>NUCLEOTIDE SEQUENCE [LARGE SCALE GENOMIC DNA]</scope>
    <source>
        <strain evidence="9 10">cv. Jamaican Lion 4</strain>
        <strain evidence="8">Father</strain>
        <strain evidence="7">Mother</strain>
        <tissue evidence="7">Leaf</tissue>
    </source>
</reference>
<evidence type="ECO:0000313" key="10">
    <source>
        <dbReference type="Proteomes" id="UP000583929"/>
    </source>
</evidence>
<comment type="similarity">
    <text evidence="2 6">Belongs to the plant self-incompatibility (S1) protein family.</text>
</comment>
<dbReference type="GO" id="GO:0060320">
    <property type="term" value="P:rejection of self pollen"/>
    <property type="evidence" value="ECO:0007669"/>
    <property type="project" value="UniProtKB-KW"/>
</dbReference>
<name>A0A7J6EA81_CANSA</name>
<dbReference type="InterPro" id="IPR010264">
    <property type="entry name" value="Self-incomp_S1"/>
</dbReference>
<keyword evidence="4 6" id="KW-0964">Secreted</keyword>
<evidence type="ECO:0000256" key="2">
    <source>
        <dbReference type="ARBA" id="ARBA00005581"/>
    </source>
</evidence>